<keyword evidence="7" id="KW-0812">Transmembrane</keyword>
<dbReference type="PANTHER" id="PTHR46300">
    <property type="entry name" value="P450, PUTATIVE (EUROFUNG)-RELATED-RELATED"/>
    <property type="match status" value="1"/>
</dbReference>
<feature type="transmembrane region" description="Helical" evidence="7">
    <location>
        <begin position="6"/>
        <end position="26"/>
    </location>
</feature>
<dbReference type="GO" id="GO:0004497">
    <property type="term" value="F:monooxygenase activity"/>
    <property type="evidence" value="ECO:0007669"/>
    <property type="project" value="UniProtKB-KW"/>
</dbReference>
<keyword evidence="6" id="KW-0503">Monooxygenase</keyword>
<protein>
    <recommendedName>
        <fullName evidence="10">O-methylsterigmatocystin oxidoreductase</fullName>
    </recommendedName>
</protein>
<dbReference type="EMBL" id="CAJPDS010000150">
    <property type="protein sequence ID" value="CAF9940288.1"/>
    <property type="molecule type" value="Genomic_DNA"/>
</dbReference>
<dbReference type="PANTHER" id="PTHR46300:SF11">
    <property type="entry name" value="OXIDOREDUCTASE, PUTATIVE-RELATED"/>
    <property type="match status" value="1"/>
</dbReference>
<dbReference type="PRINTS" id="PR00385">
    <property type="entry name" value="P450"/>
</dbReference>
<evidence type="ECO:0000313" key="9">
    <source>
        <dbReference type="Proteomes" id="UP000664521"/>
    </source>
</evidence>
<dbReference type="PROSITE" id="PS00086">
    <property type="entry name" value="CYTOCHROME_P450"/>
    <property type="match status" value="1"/>
</dbReference>
<dbReference type="SUPFAM" id="SSF48264">
    <property type="entry name" value="Cytochrome P450"/>
    <property type="match status" value="1"/>
</dbReference>
<evidence type="ECO:0008006" key="10">
    <source>
        <dbReference type="Google" id="ProtNLM"/>
    </source>
</evidence>
<evidence type="ECO:0000313" key="8">
    <source>
        <dbReference type="EMBL" id="CAF9940288.1"/>
    </source>
</evidence>
<comment type="caution">
    <text evidence="8">The sequence shown here is derived from an EMBL/GenBank/DDBJ whole genome shotgun (WGS) entry which is preliminary data.</text>
</comment>
<dbReference type="GO" id="GO:0005506">
    <property type="term" value="F:iron ion binding"/>
    <property type="evidence" value="ECO:0007669"/>
    <property type="project" value="InterPro"/>
</dbReference>
<dbReference type="OrthoDB" id="1103324at2759"/>
<dbReference type="InterPro" id="IPR002401">
    <property type="entry name" value="Cyt_P450_E_grp-I"/>
</dbReference>
<dbReference type="PRINTS" id="PR00463">
    <property type="entry name" value="EP450I"/>
</dbReference>
<dbReference type="InterPro" id="IPR050364">
    <property type="entry name" value="Cytochrome_P450_fung"/>
</dbReference>
<comment type="similarity">
    <text evidence="1 6">Belongs to the cytochrome P450 family.</text>
</comment>
<organism evidence="8 9">
    <name type="scientific">Heterodermia speciosa</name>
    <dbReference type="NCBI Taxonomy" id="116794"/>
    <lineage>
        <taxon>Eukaryota</taxon>
        <taxon>Fungi</taxon>
        <taxon>Dikarya</taxon>
        <taxon>Ascomycota</taxon>
        <taxon>Pezizomycotina</taxon>
        <taxon>Lecanoromycetes</taxon>
        <taxon>OSLEUM clade</taxon>
        <taxon>Lecanoromycetidae</taxon>
        <taxon>Caliciales</taxon>
        <taxon>Physciaceae</taxon>
        <taxon>Heterodermia</taxon>
    </lineage>
</organism>
<dbReference type="Proteomes" id="UP000664521">
    <property type="component" value="Unassembled WGS sequence"/>
</dbReference>
<dbReference type="GO" id="GO:0016705">
    <property type="term" value="F:oxidoreductase activity, acting on paired donors, with incorporation or reduction of molecular oxygen"/>
    <property type="evidence" value="ECO:0007669"/>
    <property type="project" value="InterPro"/>
</dbReference>
<evidence type="ECO:0000256" key="1">
    <source>
        <dbReference type="ARBA" id="ARBA00010617"/>
    </source>
</evidence>
<keyword evidence="3 6" id="KW-0560">Oxidoreductase</keyword>
<dbReference type="Pfam" id="PF00067">
    <property type="entry name" value="p450"/>
    <property type="match status" value="1"/>
</dbReference>
<keyword evidence="5 6" id="KW-0349">Heme</keyword>
<dbReference type="CDD" id="cd11065">
    <property type="entry name" value="CYP64-like"/>
    <property type="match status" value="1"/>
</dbReference>
<gene>
    <name evidence="8" type="ORF">HETSPECPRED_002363</name>
</gene>
<evidence type="ECO:0000256" key="4">
    <source>
        <dbReference type="ARBA" id="ARBA00023004"/>
    </source>
</evidence>
<feature type="binding site" description="axial binding residue" evidence="5">
    <location>
        <position position="454"/>
    </location>
    <ligand>
        <name>heme</name>
        <dbReference type="ChEBI" id="CHEBI:30413"/>
    </ligand>
    <ligandPart>
        <name>Fe</name>
        <dbReference type="ChEBI" id="CHEBI:18248"/>
    </ligandPart>
</feature>
<dbReference type="InterPro" id="IPR001128">
    <property type="entry name" value="Cyt_P450"/>
</dbReference>
<dbReference type="AlphaFoldDB" id="A0A8H3J411"/>
<keyword evidence="9" id="KW-1185">Reference proteome</keyword>
<dbReference type="GO" id="GO:0020037">
    <property type="term" value="F:heme binding"/>
    <property type="evidence" value="ECO:0007669"/>
    <property type="project" value="InterPro"/>
</dbReference>
<dbReference type="InterPro" id="IPR017972">
    <property type="entry name" value="Cyt_P450_CS"/>
</dbReference>
<dbReference type="InterPro" id="IPR036396">
    <property type="entry name" value="Cyt_P450_sf"/>
</dbReference>
<dbReference type="Gene3D" id="1.10.630.10">
    <property type="entry name" value="Cytochrome P450"/>
    <property type="match status" value="1"/>
</dbReference>
<evidence type="ECO:0000256" key="7">
    <source>
        <dbReference type="SAM" id="Phobius"/>
    </source>
</evidence>
<keyword evidence="2 5" id="KW-0479">Metal-binding</keyword>
<name>A0A8H3J411_9LECA</name>
<comment type="cofactor">
    <cofactor evidence="5">
        <name>heme</name>
        <dbReference type="ChEBI" id="CHEBI:30413"/>
    </cofactor>
</comment>
<keyword evidence="7" id="KW-1133">Transmembrane helix</keyword>
<proteinExistence type="inferred from homology"/>
<accession>A0A8H3J411</accession>
<evidence type="ECO:0000256" key="6">
    <source>
        <dbReference type="RuleBase" id="RU000461"/>
    </source>
</evidence>
<keyword evidence="7" id="KW-0472">Membrane</keyword>
<evidence type="ECO:0000256" key="5">
    <source>
        <dbReference type="PIRSR" id="PIRSR602401-1"/>
    </source>
</evidence>
<reference evidence="8" key="1">
    <citation type="submission" date="2021-03" db="EMBL/GenBank/DDBJ databases">
        <authorList>
            <person name="Tagirdzhanova G."/>
        </authorList>
    </citation>
    <scope>NUCLEOTIDE SEQUENCE</scope>
</reference>
<sequence length="538" mass="60452">MDILYTSALPILIAFILLLTAVVRWVRQERPLNKIDGPKGNLLFGIGLSLPPKATQRLREWAQQYGEIYKIRIGWYHWVILNSPEAIKEVLDKQSISCSSKMPAPMGELVVGNMRMLTMPYGPKWRAYRTLVHNLLTPKMVQTFIPVQALEIKQLIYNLAFENFNDAAFYGHVRRALFSVMMTAVYGRRIGRIDHKDIKYSQQSGQLLAKLGKAGTFIEDEIPPLARLPAWMQPSRKKALEHAKWVLWVKMRMWNTLQEQFDNGSAPPCYGAEIMRSDYASQGLVKEDCAWIAGGGLASSTLRSLVEAGSQTSAGTLSNLILYLAATPNAQAKAFQEVQAVVGDSRVPTYDDLANLPYINACLKEILRLCPAPPWILRHFTDNDVVYKGYVIPKGTAIVGNTAAIHFDPLRYPDPFQFNPERYINHAKRSAEYAAMADPYARDHFTFGAGRRICPGSRFAENALLLTLANMVWAFEIKPPPIVAGGNEKEGIAEMDLSDDAFDEAPVKSAKPFKVVFSPRSEARMETVRQDWLVQEKA</sequence>
<evidence type="ECO:0000256" key="2">
    <source>
        <dbReference type="ARBA" id="ARBA00022723"/>
    </source>
</evidence>
<evidence type="ECO:0000256" key="3">
    <source>
        <dbReference type="ARBA" id="ARBA00023002"/>
    </source>
</evidence>
<keyword evidence="4 5" id="KW-0408">Iron</keyword>